<dbReference type="Gene3D" id="1.10.287.950">
    <property type="entry name" value="Methyl-accepting chemotaxis protein"/>
    <property type="match status" value="1"/>
</dbReference>
<dbReference type="InterPro" id="IPR004089">
    <property type="entry name" value="MCPsignal_dom"/>
</dbReference>
<dbReference type="KEGG" id="sbk:SHEWBE_2245"/>
<evidence type="ECO:0000256" key="11">
    <source>
        <dbReference type="SAM" id="Phobius"/>
    </source>
</evidence>
<dbReference type="PROSITE" id="PS50111">
    <property type="entry name" value="CHEMOTAXIS_TRANSDUC_2"/>
    <property type="match status" value="1"/>
</dbReference>
<evidence type="ECO:0000259" key="12">
    <source>
        <dbReference type="PROSITE" id="PS50111"/>
    </source>
</evidence>
<keyword evidence="5 11" id="KW-1133">Transmembrane helix</keyword>
<dbReference type="Pfam" id="PF00672">
    <property type="entry name" value="HAMP"/>
    <property type="match status" value="1"/>
</dbReference>
<evidence type="ECO:0000256" key="2">
    <source>
        <dbReference type="ARBA" id="ARBA00022475"/>
    </source>
</evidence>
<evidence type="ECO:0000313" key="14">
    <source>
        <dbReference type="EMBL" id="SQH76211.1"/>
    </source>
</evidence>
<dbReference type="PANTHER" id="PTHR32089">
    <property type="entry name" value="METHYL-ACCEPTING CHEMOTAXIS PROTEIN MCPB"/>
    <property type="match status" value="1"/>
</dbReference>
<name>A0A330M209_9GAMM</name>
<feature type="domain" description="HAMP" evidence="13">
    <location>
        <begin position="292"/>
        <end position="346"/>
    </location>
</feature>
<dbReference type="GO" id="GO:0006935">
    <property type="term" value="P:chemotaxis"/>
    <property type="evidence" value="ECO:0007669"/>
    <property type="project" value="UniProtKB-KW"/>
</dbReference>
<evidence type="ECO:0000256" key="4">
    <source>
        <dbReference type="ARBA" id="ARBA00022692"/>
    </source>
</evidence>
<sequence>MNSYSLKKKILISVIIALSLVIGLLSWQSYSSQKSLLMQGSIEQVQRLGDQQAQRIQEWLADRQSAIAAVATKLTGDPLSALQQAQDSGGFELTYFGAKTGQMQDSDPSIDRTGYDPRSRPWYQQAMRERGPILTKPYVDVAYNILVVTMAQPTSQGVVGGDLSIDSLVDSVNRMTLPANGYAIMMHKDGTVIAYKDPDKTMRPIGDIDNELHRGLAELSRKTGTLLPVYFESEGKEKLVWGEEIPHTDWELIFILDKATLEAPLSALLLTQLGLSALVLFLSVIAISWLLSMLLGPLNRVSVALAKIADGNGDLTQRIEVDTQDEVGVLADSFNRFVGSQHQLISHIRQLASELDADAEQSLATNQTAVAELQRQQQEVDMVATAVTEMASATNEIAANAENTATAAQQSATSSEEGKNLVDKTRTTIKSLANEVEQATDVIGELSRHAQSISSILTTIQGIAEQTNLLALNAAIEAARAGEQGRGFAVVADEVRVLSRRTQDSTQEINTTIETLQHTTEKAVNLMQTSQELASNSVSDVNAAANALEGITQAVNAISEMAGQIATAAEEQTQVTGEITQNTVAIKDVTDEITVAAMADLAQAKKLKERANDLSSQVSTFIL</sequence>
<dbReference type="AlphaFoldDB" id="A0A330M209"/>
<gene>
    <name evidence="14" type="ORF">SHEWBE_2245</name>
</gene>
<dbReference type="GO" id="GO:0004888">
    <property type="term" value="F:transmembrane signaling receptor activity"/>
    <property type="evidence" value="ECO:0007669"/>
    <property type="project" value="InterPro"/>
</dbReference>
<evidence type="ECO:0000256" key="6">
    <source>
        <dbReference type="ARBA" id="ARBA00023136"/>
    </source>
</evidence>
<evidence type="ECO:0000256" key="1">
    <source>
        <dbReference type="ARBA" id="ARBA00004651"/>
    </source>
</evidence>
<protein>
    <submittedName>
        <fullName evidence="14">Methyl-accepting chemotaxis sensory transducer with Cache sensor</fullName>
    </submittedName>
</protein>
<dbReference type="SUPFAM" id="SSF58104">
    <property type="entry name" value="Methyl-accepting chemotaxis protein (MCP) signaling domain"/>
    <property type="match status" value="1"/>
</dbReference>
<proteinExistence type="inferred from homology"/>
<evidence type="ECO:0000256" key="9">
    <source>
        <dbReference type="PROSITE-ProRule" id="PRU00284"/>
    </source>
</evidence>
<evidence type="ECO:0000256" key="10">
    <source>
        <dbReference type="SAM" id="Coils"/>
    </source>
</evidence>
<evidence type="ECO:0000313" key="15">
    <source>
        <dbReference type="Proteomes" id="UP000250123"/>
    </source>
</evidence>
<dbReference type="PRINTS" id="PR00260">
    <property type="entry name" value="CHEMTRNSDUCR"/>
</dbReference>
<evidence type="ECO:0000259" key="13">
    <source>
        <dbReference type="PROSITE" id="PS50885"/>
    </source>
</evidence>
<dbReference type="SUPFAM" id="SSF103190">
    <property type="entry name" value="Sensory domain-like"/>
    <property type="match status" value="1"/>
</dbReference>
<dbReference type="Proteomes" id="UP000250123">
    <property type="component" value="Chromosome SHEWBE"/>
</dbReference>
<comment type="similarity">
    <text evidence="8">Belongs to the methyl-accepting chemotaxis (MCP) protein family.</text>
</comment>
<keyword evidence="10" id="KW-0175">Coiled coil</keyword>
<dbReference type="InterPro" id="IPR003660">
    <property type="entry name" value="HAMP_dom"/>
</dbReference>
<feature type="coiled-coil region" evidence="10">
    <location>
        <begin position="422"/>
        <end position="449"/>
    </location>
</feature>
<reference evidence="15" key="1">
    <citation type="submission" date="2018-06" db="EMBL/GenBank/DDBJ databases">
        <authorList>
            <person name="Cea G.-C."/>
            <person name="William W."/>
        </authorList>
    </citation>
    <scope>NUCLEOTIDE SEQUENCE [LARGE SCALE GENOMIC DNA]</scope>
    <source>
        <strain evidence="15">DB21MT-2</strain>
    </source>
</reference>
<dbReference type="OrthoDB" id="2489132at2"/>
<dbReference type="CDD" id="cd12912">
    <property type="entry name" value="PDC2_MCP_like"/>
    <property type="match status" value="1"/>
</dbReference>
<evidence type="ECO:0000256" key="3">
    <source>
        <dbReference type="ARBA" id="ARBA00022500"/>
    </source>
</evidence>
<accession>A0A330M209</accession>
<feature type="domain" description="Methyl-accepting transducer" evidence="12">
    <location>
        <begin position="351"/>
        <end position="587"/>
    </location>
</feature>
<dbReference type="PROSITE" id="PS50885">
    <property type="entry name" value="HAMP"/>
    <property type="match status" value="1"/>
</dbReference>
<keyword evidence="6 11" id="KW-0472">Membrane</keyword>
<dbReference type="Pfam" id="PF02743">
    <property type="entry name" value="dCache_1"/>
    <property type="match status" value="1"/>
</dbReference>
<evidence type="ECO:0000256" key="7">
    <source>
        <dbReference type="ARBA" id="ARBA00023224"/>
    </source>
</evidence>
<keyword evidence="4 11" id="KW-0812">Transmembrane</keyword>
<dbReference type="FunFam" id="1.10.287.950:FF:000001">
    <property type="entry name" value="Methyl-accepting chemotaxis sensory transducer"/>
    <property type="match status" value="1"/>
</dbReference>
<organism evidence="14 15">
    <name type="scientific">Shewanella benthica</name>
    <dbReference type="NCBI Taxonomy" id="43661"/>
    <lineage>
        <taxon>Bacteria</taxon>
        <taxon>Pseudomonadati</taxon>
        <taxon>Pseudomonadota</taxon>
        <taxon>Gammaproteobacteria</taxon>
        <taxon>Alteromonadales</taxon>
        <taxon>Shewanellaceae</taxon>
        <taxon>Shewanella</taxon>
    </lineage>
</organism>
<dbReference type="PANTHER" id="PTHR32089:SF117">
    <property type="entry name" value="METHYL ACCEPTING SENSORY TRANSDUCER WITH CACHE_1 SMALL MOLECULE BINDING DOMAIN"/>
    <property type="match status" value="1"/>
</dbReference>
<keyword evidence="3" id="KW-0145">Chemotaxis</keyword>
<dbReference type="CDD" id="cd11386">
    <property type="entry name" value="MCP_signal"/>
    <property type="match status" value="1"/>
</dbReference>
<dbReference type="CDD" id="cd12913">
    <property type="entry name" value="PDC1_MCP_like"/>
    <property type="match status" value="1"/>
</dbReference>
<evidence type="ECO:0000256" key="8">
    <source>
        <dbReference type="ARBA" id="ARBA00029447"/>
    </source>
</evidence>
<keyword evidence="7 9" id="KW-0807">Transducer</keyword>
<dbReference type="Gene3D" id="3.30.450.20">
    <property type="entry name" value="PAS domain"/>
    <property type="match status" value="2"/>
</dbReference>
<dbReference type="GO" id="GO:0007165">
    <property type="term" value="P:signal transduction"/>
    <property type="evidence" value="ECO:0007669"/>
    <property type="project" value="UniProtKB-KW"/>
</dbReference>
<dbReference type="Pfam" id="PF00015">
    <property type="entry name" value="MCPsignal"/>
    <property type="match status" value="1"/>
</dbReference>
<comment type="subcellular location">
    <subcellularLocation>
        <location evidence="1">Cell membrane</location>
        <topology evidence="1">Multi-pass membrane protein</topology>
    </subcellularLocation>
</comment>
<dbReference type="InterPro" id="IPR004090">
    <property type="entry name" value="Chemotax_Me-accpt_rcpt"/>
</dbReference>
<dbReference type="RefSeq" id="WP_112352472.1">
    <property type="nucleotide sequence ID" value="NZ_LS483452.1"/>
</dbReference>
<feature type="transmembrane region" description="Helical" evidence="11">
    <location>
        <begin position="267"/>
        <end position="291"/>
    </location>
</feature>
<dbReference type="GO" id="GO:0005886">
    <property type="term" value="C:plasma membrane"/>
    <property type="evidence" value="ECO:0007669"/>
    <property type="project" value="UniProtKB-SubCell"/>
</dbReference>
<evidence type="ECO:0000256" key="5">
    <source>
        <dbReference type="ARBA" id="ARBA00022989"/>
    </source>
</evidence>
<dbReference type="InterPro" id="IPR033479">
    <property type="entry name" value="dCache_1"/>
</dbReference>
<dbReference type="CDD" id="cd06225">
    <property type="entry name" value="HAMP"/>
    <property type="match status" value="1"/>
</dbReference>
<dbReference type="EMBL" id="LS483452">
    <property type="protein sequence ID" value="SQH76211.1"/>
    <property type="molecule type" value="Genomic_DNA"/>
</dbReference>
<dbReference type="SMART" id="SM00304">
    <property type="entry name" value="HAMP"/>
    <property type="match status" value="1"/>
</dbReference>
<dbReference type="SMART" id="SM00283">
    <property type="entry name" value="MA"/>
    <property type="match status" value="1"/>
</dbReference>
<dbReference type="InterPro" id="IPR029151">
    <property type="entry name" value="Sensor-like_sf"/>
</dbReference>
<keyword evidence="2" id="KW-1003">Cell membrane</keyword>